<accession>A0ABR1ZIK6</accession>
<dbReference type="InterPro" id="IPR036242">
    <property type="entry name" value="Agglutinin_dom_sf"/>
</dbReference>
<proteinExistence type="predicted"/>
<sequence length="477" mass="54010">MAVLLPRFIVLGPIDKNDYLSYIREGRDSDGYLRFLEDQAVNPHAKFEVELSNTDGLMHIRSCQNNKYWERTKNVSLTGSTDSQYWITATAGKKEEDQSKESCTLFKFISVNSAFSTVRIMHVQSGCYLCLWRWKNPTLTRCVLANSKVYDSNSCDVFTVIDWSSLLILPRYVAFKGDNNQYLCLRYLDGNNSYLQFAAGYIGDSDVACEIFPSDDGNIRIKQISNKKFWRRSPNWIWADSNDTSSNNKDTMFRPVKVDAKTICLINLGNNCFCTRLTADGKTNCLNAAVESAANVARLTVEEAVLRREIYGVNYSIENSRIYDETPLVVAKTSASNYTQEPSTLQVKLKYTDTSTRTWKTMFSLTLGMKASMEVKFPLVATGGIEISSETQSGIEWEQTTTFEVVKEDVHTIVVPPMTKMTVSLVATQGWCDVPFTFLQRDTLYDGTTVINEIQGGTYTGSNYSRIVFDSKEERLE</sequence>
<evidence type="ECO:0000313" key="2">
    <source>
        <dbReference type="Proteomes" id="UP001472677"/>
    </source>
</evidence>
<name>A0ABR1ZIK6_9ROSI</name>
<dbReference type="PANTHER" id="PTHR39244:SF5">
    <property type="entry name" value="NATTERIN-3-LIKE"/>
    <property type="match status" value="1"/>
</dbReference>
<dbReference type="InterPro" id="IPR008998">
    <property type="entry name" value="Agglutinin"/>
</dbReference>
<organism evidence="1 2">
    <name type="scientific">Hibiscus sabdariffa</name>
    <name type="common">roselle</name>
    <dbReference type="NCBI Taxonomy" id="183260"/>
    <lineage>
        <taxon>Eukaryota</taxon>
        <taxon>Viridiplantae</taxon>
        <taxon>Streptophyta</taxon>
        <taxon>Embryophyta</taxon>
        <taxon>Tracheophyta</taxon>
        <taxon>Spermatophyta</taxon>
        <taxon>Magnoliopsida</taxon>
        <taxon>eudicotyledons</taxon>
        <taxon>Gunneridae</taxon>
        <taxon>Pentapetalae</taxon>
        <taxon>rosids</taxon>
        <taxon>malvids</taxon>
        <taxon>Malvales</taxon>
        <taxon>Malvaceae</taxon>
        <taxon>Malvoideae</taxon>
        <taxon>Hibiscus</taxon>
    </lineage>
</organism>
<dbReference type="EMBL" id="JBBPBM010002134">
    <property type="protein sequence ID" value="KAK8480077.1"/>
    <property type="molecule type" value="Genomic_DNA"/>
</dbReference>
<comment type="caution">
    <text evidence="1">The sequence shown here is derived from an EMBL/GenBank/DDBJ whole genome shotgun (WGS) entry which is preliminary data.</text>
</comment>
<dbReference type="CDD" id="cd20216">
    <property type="entry name" value="PFM_HFR-2-like"/>
    <property type="match status" value="1"/>
</dbReference>
<protein>
    <submittedName>
        <fullName evidence="1">Uncharacterized protein</fullName>
    </submittedName>
</protein>
<dbReference type="SUPFAM" id="SSF56973">
    <property type="entry name" value="Aerolisin/ETX pore-forming domain"/>
    <property type="match status" value="1"/>
</dbReference>
<gene>
    <name evidence="1" type="ORF">V6N12_032606</name>
</gene>
<keyword evidence="2" id="KW-1185">Reference proteome</keyword>
<dbReference type="PANTHER" id="PTHR39244">
    <property type="entry name" value="NATTERIN-4"/>
    <property type="match status" value="1"/>
</dbReference>
<dbReference type="Gene3D" id="2.170.15.10">
    <property type="entry name" value="Proaerolysin, chain A, domain 3"/>
    <property type="match status" value="1"/>
</dbReference>
<dbReference type="Proteomes" id="UP001472677">
    <property type="component" value="Unassembled WGS sequence"/>
</dbReference>
<dbReference type="Pfam" id="PF07468">
    <property type="entry name" value="Agglutinin"/>
    <property type="match status" value="2"/>
</dbReference>
<dbReference type="InterPro" id="IPR053237">
    <property type="entry name" value="Natterin_C"/>
</dbReference>
<dbReference type="Gene3D" id="2.80.10.50">
    <property type="match status" value="2"/>
</dbReference>
<evidence type="ECO:0000313" key="1">
    <source>
        <dbReference type="EMBL" id="KAK8480077.1"/>
    </source>
</evidence>
<dbReference type="SMART" id="SM00791">
    <property type="entry name" value="Agglutinin"/>
    <property type="match status" value="2"/>
</dbReference>
<dbReference type="SUPFAM" id="SSF50382">
    <property type="entry name" value="Agglutinin"/>
    <property type="match status" value="2"/>
</dbReference>
<reference evidence="1 2" key="1">
    <citation type="journal article" date="2024" name="G3 (Bethesda)">
        <title>Genome assembly of Hibiscus sabdariffa L. provides insights into metabolisms of medicinal natural products.</title>
        <authorList>
            <person name="Kim T."/>
        </authorList>
    </citation>
    <scope>NUCLEOTIDE SEQUENCE [LARGE SCALE GENOMIC DNA]</scope>
    <source>
        <strain evidence="1">TK-2024</strain>
        <tissue evidence="1">Old leaves</tissue>
    </source>
</reference>